<dbReference type="Proteomes" id="UP000094313">
    <property type="component" value="Chromosome"/>
</dbReference>
<dbReference type="AlphaFoldDB" id="A0A1D7QCX0"/>
<keyword evidence="2" id="KW-1185">Reference proteome</keyword>
<gene>
    <name evidence="1" type="ORF">BFS30_04245</name>
</gene>
<accession>A0A1D7QCX0</accession>
<dbReference type="EMBL" id="CP017141">
    <property type="protein sequence ID" value="AOM76434.1"/>
    <property type="molecule type" value="Genomic_DNA"/>
</dbReference>
<sequence length="177" mass="20372">MRYNHLLCGFLLLWCYGCGDSTVTTQKNAHSYFNLKGYFEQEVLRLNRSNPKVSKTVTVNGSSESKELQIADWKKELSVFSDADINRAAWKGLFEEKKSADREVYTSNQAKVPVKELTVIKRNGQLYGIQILIRNSNSLYTSADTLSYYPDSVYEVKKTQNIRLLSEKNYRVTGKFK</sequence>
<organism evidence="1 2">
    <name type="scientific">Pedobacter steynii</name>
    <dbReference type="NCBI Taxonomy" id="430522"/>
    <lineage>
        <taxon>Bacteria</taxon>
        <taxon>Pseudomonadati</taxon>
        <taxon>Bacteroidota</taxon>
        <taxon>Sphingobacteriia</taxon>
        <taxon>Sphingobacteriales</taxon>
        <taxon>Sphingobacteriaceae</taxon>
        <taxon>Pedobacter</taxon>
    </lineage>
</organism>
<evidence type="ECO:0000313" key="2">
    <source>
        <dbReference type="Proteomes" id="UP000094313"/>
    </source>
</evidence>
<protein>
    <submittedName>
        <fullName evidence="1">Uncharacterized protein</fullName>
    </submittedName>
</protein>
<dbReference type="OrthoDB" id="794757at2"/>
<dbReference type="KEGG" id="psty:BFS30_04245"/>
<evidence type="ECO:0000313" key="1">
    <source>
        <dbReference type="EMBL" id="AOM76434.1"/>
    </source>
</evidence>
<dbReference type="RefSeq" id="WP_069378130.1">
    <property type="nucleotide sequence ID" value="NZ_CP017141.1"/>
</dbReference>
<reference evidence="1 2" key="1">
    <citation type="submission" date="2016-08" db="EMBL/GenBank/DDBJ databases">
        <authorList>
            <person name="Seilhamer J.J."/>
        </authorList>
    </citation>
    <scope>NUCLEOTIDE SEQUENCE [LARGE SCALE GENOMIC DNA]</scope>
    <source>
        <strain evidence="1 2">DX4</strain>
    </source>
</reference>
<name>A0A1D7QCX0_9SPHI</name>
<proteinExistence type="predicted"/>